<dbReference type="InterPro" id="IPR039536">
    <property type="entry name" value="TetR_C_Proteobacteria"/>
</dbReference>
<dbReference type="Gene3D" id="1.10.357.10">
    <property type="entry name" value="Tetracycline Repressor, domain 2"/>
    <property type="match status" value="1"/>
</dbReference>
<protein>
    <submittedName>
        <fullName evidence="4">TetR/AcrR family transcriptional regulator</fullName>
    </submittedName>
</protein>
<feature type="DNA-binding region" description="H-T-H motif" evidence="2">
    <location>
        <begin position="39"/>
        <end position="58"/>
    </location>
</feature>
<evidence type="ECO:0000256" key="1">
    <source>
        <dbReference type="ARBA" id="ARBA00023125"/>
    </source>
</evidence>
<dbReference type="Pfam" id="PF00440">
    <property type="entry name" value="TetR_N"/>
    <property type="match status" value="1"/>
</dbReference>
<dbReference type="InterPro" id="IPR050109">
    <property type="entry name" value="HTH-type_TetR-like_transc_reg"/>
</dbReference>
<dbReference type="Gene3D" id="1.10.10.60">
    <property type="entry name" value="Homeodomain-like"/>
    <property type="match status" value="1"/>
</dbReference>
<sequence length="212" mass="23146">MAQGAALERGTTAQESDKRRQILEGARTVFLSAGYDGASMGEIARAAGVSKGTLYVYFDSKEALFEALILQEKISLAETLFTFDPEDTDIPAVLTRLGMSFLAEMSRPEHISVHRMVIGVCEKFPHFGQVYYEAGPARGVARLAAYLDVQVKGGRLRIADTTLAAQHFLHLCLAGLLTRMLFAAGGDANEARRRFQTAEAVRVFLAAYAPVR</sequence>
<comment type="caution">
    <text evidence="4">The sequence shown here is derived from an EMBL/GenBank/DDBJ whole genome shotgun (WGS) entry which is preliminary data.</text>
</comment>
<evidence type="ECO:0000313" key="4">
    <source>
        <dbReference type="EMBL" id="MDN3573281.1"/>
    </source>
</evidence>
<evidence type="ECO:0000256" key="2">
    <source>
        <dbReference type="PROSITE-ProRule" id="PRU00335"/>
    </source>
</evidence>
<evidence type="ECO:0000313" key="5">
    <source>
        <dbReference type="Proteomes" id="UP001244297"/>
    </source>
</evidence>
<dbReference type="SUPFAM" id="SSF46689">
    <property type="entry name" value="Homeodomain-like"/>
    <property type="match status" value="1"/>
</dbReference>
<keyword evidence="1 2" id="KW-0238">DNA-binding</keyword>
<dbReference type="PROSITE" id="PS50977">
    <property type="entry name" value="HTH_TETR_2"/>
    <property type="match status" value="1"/>
</dbReference>
<dbReference type="PANTHER" id="PTHR30055:SF146">
    <property type="entry name" value="HTH-TYPE TRANSCRIPTIONAL DUAL REGULATOR CECR"/>
    <property type="match status" value="1"/>
</dbReference>
<feature type="domain" description="HTH tetR-type" evidence="3">
    <location>
        <begin position="16"/>
        <end position="76"/>
    </location>
</feature>
<gene>
    <name evidence="4" type="ORF">QWZ18_21990</name>
</gene>
<accession>A0ABT8AUW6</accession>
<dbReference type="PRINTS" id="PR00455">
    <property type="entry name" value="HTHTETR"/>
</dbReference>
<dbReference type="EMBL" id="JAUFPT010000069">
    <property type="protein sequence ID" value="MDN3573281.1"/>
    <property type="molecule type" value="Genomic_DNA"/>
</dbReference>
<proteinExistence type="predicted"/>
<organism evidence="4 5">
    <name type="scientific">Methylobacterium longum</name>
    <dbReference type="NCBI Taxonomy" id="767694"/>
    <lineage>
        <taxon>Bacteria</taxon>
        <taxon>Pseudomonadati</taxon>
        <taxon>Pseudomonadota</taxon>
        <taxon>Alphaproteobacteria</taxon>
        <taxon>Hyphomicrobiales</taxon>
        <taxon>Methylobacteriaceae</taxon>
        <taxon>Methylobacterium</taxon>
    </lineage>
</organism>
<dbReference type="Proteomes" id="UP001244297">
    <property type="component" value="Unassembled WGS sequence"/>
</dbReference>
<dbReference type="InterPro" id="IPR023772">
    <property type="entry name" value="DNA-bd_HTH_TetR-type_CS"/>
</dbReference>
<dbReference type="RefSeq" id="WP_238290306.1">
    <property type="nucleotide sequence ID" value="NZ_BPQS01000022.1"/>
</dbReference>
<evidence type="ECO:0000259" key="3">
    <source>
        <dbReference type="PROSITE" id="PS50977"/>
    </source>
</evidence>
<dbReference type="InterPro" id="IPR009057">
    <property type="entry name" value="Homeodomain-like_sf"/>
</dbReference>
<dbReference type="InterPro" id="IPR001647">
    <property type="entry name" value="HTH_TetR"/>
</dbReference>
<dbReference type="Pfam" id="PF14246">
    <property type="entry name" value="TetR_C_7"/>
    <property type="match status" value="1"/>
</dbReference>
<dbReference type="PANTHER" id="PTHR30055">
    <property type="entry name" value="HTH-TYPE TRANSCRIPTIONAL REGULATOR RUTR"/>
    <property type="match status" value="1"/>
</dbReference>
<keyword evidence="5" id="KW-1185">Reference proteome</keyword>
<reference evidence="5" key="1">
    <citation type="journal article" date="2019" name="Int. J. Syst. Evol. Microbiol.">
        <title>The Global Catalogue of Microorganisms (GCM) 10K type strain sequencing project: providing services to taxonomists for standard genome sequencing and annotation.</title>
        <authorList>
            <consortium name="The Broad Institute Genomics Platform"/>
            <consortium name="The Broad Institute Genome Sequencing Center for Infectious Disease"/>
            <person name="Wu L."/>
            <person name="Ma J."/>
        </authorList>
    </citation>
    <scope>NUCLEOTIDE SEQUENCE [LARGE SCALE GENOMIC DNA]</scope>
    <source>
        <strain evidence="5">CECT 7806</strain>
    </source>
</reference>
<name>A0ABT8AUW6_9HYPH</name>
<dbReference type="PROSITE" id="PS01081">
    <property type="entry name" value="HTH_TETR_1"/>
    <property type="match status" value="1"/>
</dbReference>